<keyword evidence="3" id="KW-1185">Reference proteome</keyword>
<dbReference type="InterPro" id="IPR025920">
    <property type="entry name" value="Lipase_bact_N"/>
</dbReference>
<feature type="domain" description="Bacterial virulence factor lipase N-terminal" evidence="1">
    <location>
        <begin position="36"/>
        <end position="266"/>
    </location>
</feature>
<name>A0A3N2DKB3_9GAMM</name>
<dbReference type="OrthoDB" id="5477453at2"/>
<dbReference type="InterPro" id="IPR029058">
    <property type="entry name" value="AB_hydrolase_fold"/>
</dbReference>
<evidence type="ECO:0000313" key="3">
    <source>
        <dbReference type="Proteomes" id="UP000275394"/>
    </source>
</evidence>
<accession>A0A3N2DKB3</accession>
<dbReference type="RefSeq" id="WP_123713218.1">
    <property type="nucleotide sequence ID" value="NZ_RKHR01000005.1"/>
</dbReference>
<reference evidence="2 3" key="1">
    <citation type="submission" date="2018-11" db="EMBL/GenBank/DDBJ databases">
        <title>Genomic Encyclopedia of Type Strains, Phase IV (KMG-IV): sequencing the most valuable type-strain genomes for metagenomic binning, comparative biology and taxonomic classification.</title>
        <authorList>
            <person name="Goeker M."/>
        </authorList>
    </citation>
    <scope>NUCLEOTIDE SEQUENCE [LARGE SCALE GENOMIC DNA]</scope>
    <source>
        <strain evidence="2 3">DSM 100316</strain>
    </source>
</reference>
<dbReference type="Pfam" id="PF12262">
    <property type="entry name" value="Lipase_bact_N"/>
    <property type="match status" value="1"/>
</dbReference>
<comment type="caution">
    <text evidence="2">The sequence shown here is derived from an EMBL/GenBank/DDBJ whole genome shotgun (WGS) entry which is preliminary data.</text>
</comment>
<gene>
    <name evidence="2" type="ORF">EDC56_2882</name>
</gene>
<protein>
    <submittedName>
        <fullName evidence="2">Pla-1/cef family extracellular lipase</fullName>
    </submittedName>
</protein>
<evidence type="ECO:0000313" key="2">
    <source>
        <dbReference type="EMBL" id="ROS00244.1"/>
    </source>
</evidence>
<dbReference type="Gene3D" id="3.40.50.1820">
    <property type="entry name" value="alpha/beta hydrolase"/>
    <property type="match status" value="1"/>
</dbReference>
<dbReference type="Proteomes" id="UP000275394">
    <property type="component" value="Unassembled WGS sequence"/>
</dbReference>
<sequence length="827" mass="87298">MKKRLITLLVSTAITLVGCGGGGGGTSGDDTVPKRPETQIKFDLFAANKVLVTPSFIAMDQSDGTLAADGFNGSADYSTNINDPAVAIGKMDGWGLSVPIDIAFEGKDLDPASASAGFVIIEAFNPTTGVAGTTRVLEEGRDYAVSTVGKKLLVNFLMPLQPASNYMFAVTDQLKDVNGKAVGASVSYEKLKSNDNAPNEEFAAIQKVTHAVEQTISQASGTNSKDIIFSTWFETESAGNSLHAVKVATYRTIQAKLSGQDVAGIWGVEDNANITVEDLFEITEPTKQNPTDIVSPGTKPDQIALLPTLYAATQVEIYKGTVTLPYFLDNPSDAGTSPDGQLDHPWQSATPSLRKIAIALAQGDDNAAAIQQQLIGYGISESEMAQLLSNPAAQASVLAKLTGKTLTLADGSTPLDSERLVTRYSPMPQLRSTQQVSYLLWMPSTTNSLCPAGSTVPVNLIIHGFGRFSSDAVMYGLQTINSGAVIPPAGNCQAILAIDLPKHSSRHAAGIDPTDDKQVMYSYLSLDSLLVSRDNLRQSAIDQVSLRAAVGLALSDSRLHPDGSPLSRLTLQQQDDATTPGVGIVGVSLGGITGINYVAAADRPINSDDLAGDTVEGDLANSLFQVSRAHFDVPGGGIVPLLLNSPELGDIVVEGLLASEGYTAFEATNCTGIATDICHRVFFQAFGYAAQTMLDGTDPVNHISEITTPSLLTMVQNDQVVPNDTLVADSYLPSALGGTLPLLKAGNYTQLTGSEGAAFTPEGPHIALAGLYDNTVHTTYHGDLMAPVFKEDGSINEVVISKLVLSTHWLTEGKIDVDGQFLYQVEQ</sequence>
<organism evidence="2 3">
    <name type="scientific">Sinobacterium caligoides</name>
    <dbReference type="NCBI Taxonomy" id="933926"/>
    <lineage>
        <taxon>Bacteria</taxon>
        <taxon>Pseudomonadati</taxon>
        <taxon>Pseudomonadota</taxon>
        <taxon>Gammaproteobacteria</taxon>
        <taxon>Cellvibrionales</taxon>
        <taxon>Spongiibacteraceae</taxon>
        <taxon>Sinobacterium</taxon>
    </lineage>
</organism>
<evidence type="ECO:0000259" key="1">
    <source>
        <dbReference type="Pfam" id="PF12262"/>
    </source>
</evidence>
<dbReference type="AlphaFoldDB" id="A0A3N2DKB3"/>
<dbReference type="PROSITE" id="PS51257">
    <property type="entry name" value="PROKAR_LIPOPROTEIN"/>
    <property type="match status" value="1"/>
</dbReference>
<dbReference type="SUPFAM" id="SSF53474">
    <property type="entry name" value="alpha/beta-Hydrolases"/>
    <property type="match status" value="1"/>
</dbReference>
<proteinExistence type="predicted"/>
<dbReference type="EMBL" id="RKHR01000005">
    <property type="protein sequence ID" value="ROS00244.1"/>
    <property type="molecule type" value="Genomic_DNA"/>
</dbReference>